<reference evidence="1" key="1">
    <citation type="submission" date="2013-04" db="EMBL/GenBank/DDBJ databases">
        <authorList>
            <person name="Qu J."/>
            <person name="Murali S.C."/>
            <person name="Bandaranaike D."/>
            <person name="Bellair M."/>
            <person name="Blankenburg K."/>
            <person name="Chao H."/>
            <person name="Dinh H."/>
            <person name="Doddapaneni H."/>
            <person name="Downs B."/>
            <person name="Dugan-Rocha S."/>
            <person name="Elkadiri S."/>
            <person name="Gnanaolivu R.D."/>
            <person name="Hernandez B."/>
            <person name="Javaid M."/>
            <person name="Jayaseelan J.C."/>
            <person name="Lee S."/>
            <person name="Li M."/>
            <person name="Ming W."/>
            <person name="Munidasa M."/>
            <person name="Muniz J."/>
            <person name="Nguyen L."/>
            <person name="Ongeri F."/>
            <person name="Osuji N."/>
            <person name="Pu L.-L."/>
            <person name="Puazo M."/>
            <person name="Qu C."/>
            <person name="Quiroz J."/>
            <person name="Raj R."/>
            <person name="Weissenberger G."/>
            <person name="Xin Y."/>
            <person name="Zou X."/>
            <person name="Han Y."/>
            <person name="Richards S."/>
            <person name="Worley K."/>
            <person name="Muzny D."/>
            <person name="Gibbs R."/>
        </authorList>
    </citation>
    <scope>NUCLEOTIDE SEQUENCE</scope>
    <source>
        <strain evidence="1">Sampled in the wild</strain>
    </source>
</reference>
<protein>
    <submittedName>
        <fullName evidence="1">Uncharacterized protein</fullName>
    </submittedName>
</protein>
<dbReference type="Proteomes" id="UP000792457">
    <property type="component" value="Unassembled WGS sequence"/>
</dbReference>
<comment type="caution">
    <text evidence="1">The sequence shown here is derived from an EMBL/GenBank/DDBJ whole genome shotgun (WGS) entry which is preliminary data.</text>
</comment>
<gene>
    <name evidence="1" type="ORF">J437_LFUL008709</name>
</gene>
<accession>A0A8K0NZN3</accession>
<name>A0A8K0NZN3_LADFU</name>
<keyword evidence="2" id="KW-1185">Reference proteome</keyword>
<sequence>MKKLPKSLRPSEIVNEYLEGPLKKLNENFDQMLSCILSNSFEQDAVKNLEDMKDSAVNLIKATVEIHRNPIPIYEKVFDTLENPLLSKYSDDLNIFFLLMKGEYYLSQKRSLLIIVKIWGKAIQLVPESPLLLSYPTQLLQTKKSLNIYKEVKEKVRILMSSKKISKANIQCLKNILKLCERGCKNV</sequence>
<organism evidence="1 2">
    <name type="scientific">Ladona fulva</name>
    <name type="common">Scarce chaser dragonfly</name>
    <name type="synonym">Libellula fulva</name>
    <dbReference type="NCBI Taxonomy" id="123851"/>
    <lineage>
        <taxon>Eukaryota</taxon>
        <taxon>Metazoa</taxon>
        <taxon>Ecdysozoa</taxon>
        <taxon>Arthropoda</taxon>
        <taxon>Hexapoda</taxon>
        <taxon>Insecta</taxon>
        <taxon>Pterygota</taxon>
        <taxon>Palaeoptera</taxon>
        <taxon>Odonata</taxon>
        <taxon>Epiprocta</taxon>
        <taxon>Anisoptera</taxon>
        <taxon>Libelluloidea</taxon>
        <taxon>Libellulidae</taxon>
        <taxon>Ladona</taxon>
    </lineage>
</organism>
<evidence type="ECO:0000313" key="1">
    <source>
        <dbReference type="EMBL" id="KAG8227632.1"/>
    </source>
</evidence>
<proteinExistence type="predicted"/>
<evidence type="ECO:0000313" key="2">
    <source>
        <dbReference type="Proteomes" id="UP000792457"/>
    </source>
</evidence>
<dbReference type="AlphaFoldDB" id="A0A8K0NZN3"/>
<dbReference type="EMBL" id="KZ308331">
    <property type="protein sequence ID" value="KAG8227632.1"/>
    <property type="molecule type" value="Genomic_DNA"/>
</dbReference>
<reference evidence="1" key="2">
    <citation type="submission" date="2017-10" db="EMBL/GenBank/DDBJ databases">
        <title>Ladona fulva Genome sequencing and assembly.</title>
        <authorList>
            <person name="Murali S."/>
            <person name="Richards S."/>
            <person name="Bandaranaike D."/>
            <person name="Bellair M."/>
            <person name="Blankenburg K."/>
            <person name="Chao H."/>
            <person name="Dinh H."/>
            <person name="Doddapaneni H."/>
            <person name="Dugan-Rocha S."/>
            <person name="Elkadiri S."/>
            <person name="Gnanaolivu R."/>
            <person name="Hernandez B."/>
            <person name="Skinner E."/>
            <person name="Javaid M."/>
            <person name="Lee S."/>
            <person name="Li M."/>
            <person name="Ming W."/>
            <person name="Munidasa M."/>
            <person name="Muniz J."/>
            <person name="Nguyen L."/>
            <person name="Hughes D."/>
            <person name="Osuji N."/>
            <person name="Pu L.-L."/>
            <person name="Puazo M."/>
            <person name="Qu C."/>
            <person name="Quiroz J."/>
            <person name="Raj R."/>
            <person name="Weissenberger G."/>
            <person name="Xin Y."/>
            <person name="Zou X."/>
            <person name="Han Y."/>
            <person name="Worley K."/>
            <person name="Muzny D."/>
            <person name="Gibbs R."/>
        </authorList>
    </citation>
    <scope>NUCLEOTIDE SEQUENCE</scope>
    <source>
        <strain evidence="1">Sampled in the wild</strain>
    </source>
</reference>